<reference evidence="7 8" key="1">
    <citation type="submission" date="2019-04" db="EMBL/GenBank/DDBJ databases">
        <title>A novel phosphate-accumulating bacterium identified in bioreactor for phosphate removal from wastewater.</title>
        <authorList>
            <person name="Kotlyarov R.Y."/>
            <person name="Beletsky A.V."/>
            <person name="Kallistova A.Y."/>
            <person name="Dorofeev A.G."/>
            <person name="Nikolaev Y.Y."/>
            <person name="Pimenov N.V."/>
            <person name="Ravin N.V."/>
            <person name="Mardanov A.V."/>
        </authorList>
    </citation>
    <scope>NUCLEOTIDE SEQUENCE [LARGE SCALE GENOMIC DNA]</scope>
    <source>
        <strain evidence="7 8">Bin19</strain>
    </source>
</reference>
<protein>
    <submittedName>
        <fullName evidence="7">Amino acid permease</fullName>
    </submittedName>
</protein>
<dbReference type="EMBL" id="SWAD01000067">
    <property type="protein sequence ID" value="TMQ75993.1"/>
    <property type="molecule type" value="Genomic_DNA"/>
</dbReference>
<evidence type="ECO:0000256" key="2">
    <source>
        <dbReference type="ARBA" id="ARBA00022692"/>
    </source>
</evidence>
<dbReference type="Pfam" id="PF13520">
    <property type="entry name" value="AA_permease_2"/>
    <property type="match status" value="1"/>
</dbReference>
<keyword evidence="2 6" id="KW-0812">Transmembrane</keyword>
<gene>
    <name evidence="7" type="ORF">ACCUM_0215</name>
</gene>
<feature type="region of interest" description="Disordered" evidence="5">
    <location>
        <begin position="201"/>
        <end position="222"/>
    </location>
</feature>
<evidence type="ECO:0000256" key="5">
    <source>
        <dbReference type="SAM" id="MobiDB-lite"/>
    </source>
</evidence>
<dbReference type="GO" id="GO:0015179">
    <property type="term" value="F:L-amino acid transmembrane transporter activity"/>
    <property type="evidence" value="ECO:0007669"/>
    <property type="project" value="TreeGrafter"/>
</dbReference>
<dbReference type="Proteomes" id="UP000306324">
    <property type="component" value="Unassembled WGS sequence"/>
</dbReference>
<sequence>MPARADNPRPLLHTTAAVAIVVGAGIFKTPAMVAGITQDHGWLIATWLAGALCYAELCATHPHAGGEYHFLSRAWGKRLAFLYAWSKAMVINTGSIALLAYVFGDYMTRVVDLGAHSSALWAAAIIIMLTVTNILGLTIAARLQTAMVLLLVGGLAAVVAAGFTAPATELTSHPAPTWFASTPRPACSGWRWSSCCSPSAAGTRPPTSLPSYTAARAPSPMC</sequence>
<dbReference type="PANTHER" id="PTHR11785:SF512">
    <property type="entry name" value="SOBREMESA, ISOFORM B"/>
    <property type="match status" value="1"/>
</dbReference>
<dbReference type="PANTHER" id="PTHR11785">
    <property type="entry name" value="AMINO ACID TRANSPORTER"/>
    <property type="match status" value="1"/>
</dbReference>
<evidence type="ECO:0000313" key="7">
    <source>
        <dbReference type="EMBL" id="TMQ75993.1"/>
    </source>
</evidence>
<accession>A0A5S4F5H6</accession>
<organism evidence="7 8">
    <name type="scientific">Candidatus Accumulibacter phosphatis</name>
    <dbReference type="NCBI Taxonomy" id="327160"/>
    <lineage>
        <taxon>Bacteria</taxon>
        <taxon>Pseudomonadati</taxon>
        <taxon>Pseudomonadota</taxon>
        <taxon>Betaproteobacteria</taxon>
        <taxon>Candidatus Accumulibacter</taxon>
    </lineage>
</organism>
<feature type="transmembrane region" description="Helical" evidence="6">
    <location>
        <begin position="119"/>
        <end position="141"/>
    </location>
</feature>
<keyword evidence="3 6" id="KW-1133">Transmembrane helix</keyword>
<evidence type="ECO:0000256" key="4">
    <source>
        <dbReference type="ARBA" id="ARBA00023136"/>
    </source>
</evidence>
<dbReference type="Gene3D" id="1.20.1740.10">
    <property type="entry name" value="Amino acid/polyamine transporter I"/>
    <property type="match status" value="1"/>
</dbReference>
<comment type="caution">
    <text evidence="7">The sequence shown here is derived from an EMBL/GenBank/DDBJ whole genome shotgun (WGS) entry which is preliminary data.</text>
</comment>
<evidence type="ECO:0000313" key="8">
    <source>
        <dbReference type="Proteomes" id="UP000306324"/>
    </source>
</evidence>
<evidence type="ECO:0000256" key="6">
    <source>
        <dbReference type="SAM" id="Phobius"/>
    </source>
</evidence>
<dbReference type="InterPro" id="IPR002293">
    <property type="entry name" value="AA/rel_permease1"/>
</dbReference>
<evidence type="ECO:0000256" key="1">
    <source>
        <dbReference type="ARBA" id="ARBA00004141"/>
    </source>
</evidence>
<name>A0A5S4F5H6_9PROT</name>
<dbReference type="GO" id="GO:0016020">
    <property type="term" value="C:membrane"/>
    <property type="evidence" value="ECO:0007669"/>
    <property type="project" value="UniProtKB-SubCell"/>
</dbReference>
<feature type="transmembrane region" description="Helical" evidence="6">
    <location>
        <begin position="148"/>
        <end position="167"/>
    </location>
</feature>
<keyword evidence="4 6" id="KW-0472">Membrane</keyword>
<dbReference type="AlphaFoldDB" id="A0A5S4F5H6"/>
<comment type="subcellular location">
    <subcellularLocation>
        <location evidence="1">Membrane</location>
        <topology evidence="1">Multi-pass membrane protein</topology>
    </subcellularLocation>
</comment>
<keyword evidence="8" id="KW-1185">Reference proteome</keyword>
<evidence type="ECO:0000256" key="3">
    <source>
        <dbReference type="ARBA" id="ARBA00022989"/>
    </source>
</evidence>
<proteinExistence type="predicted"/>
<feature type="transmembrane region" description="Helical" evidence="6">
    <location>
        <begin position="12"/>
        <end position="36"/>
    </location>
</feature>
<dbReference type="InterPro" id="IPR050598">
    <property type="entry name" value="AminoAcid_Transporter"/>
</dbReference>
<feature type="transmembrane region" description="Helical" evidence="6">
    <location>
        <begin position="80"/>
        <end position="104"/>
    </location>
</feature>